<keyword evidence="8" id="KW-1185">Reference proteome</keyword>
<dbReference type="InterPro" id="IPR002123">
    <property type="entry name" value="Plipid/glycerol_acylTrfase"/>
</dbReference>
<organism evidence="7 8">
    <name type="scientific">Georhizobium profundi</name>
    <dbReference type="NCBI Taxonomy" id="2341112"/>
    <lineage>
        <taxon>Bacteria</taxon>
        <taxon>Pseudomonadati</taxon>
        <taxon>Pseudomonadota</taxon>
        <taxon>Alphaproteobacteria</taxon>
        <taxon>Hyphomicrobiales</taxon>
        <taxon>Rhizobiaceae</taxon>
        <taxon>Georhizobium</taxon>
    </lineage>
</organism>
<name>A0A3Q8XKV6_9HYPH</name>
<evidence type="ECO:0000256" key="3">
    <source>
        <dbReference type="ARBA" id="ARBA00022679"/>
    </source>
</evidence>
<dbReference type="Proteomes" id="UP000268192">
    <property type="component" value="Chromosome"/>
</dbReference>
<feature type="domain" description="Phospholipid/glycerol acyltransferase" evidence="6">
    <location>
        <begin position="67"/>
        <end position="185"/>
    </location>
</feature>
<dbReference type="GO" id="GO:0006654">
    <property type="term" value="P:phosphatidic acid biosynthetic process"/>
    <property type="evidence" value="ECO:0007669"/>
    <property type="project" value="TreeGrafter"/>
</dbReference>
<evidence type="ECO:0000256" key="1">
    <source>
        <dbReference type="ARBA" id="ARBA00005189"/>
    </source>
</evidence>
<proteinExistence type="predicted"/>
<dbReference type="PANTHER" id="PTHR10434:SF64">
    <property type="entry name" value="1-ACYL-SN-GLYCEROL-3-PHOSPHATE ACYLTRANSFERASE-RELATED"/>
    <property type="match status" value="1"/>
</dbReference>
<dbReference type="SMART" id="SM00563">
    <property type="entry name" value="PlsC"/>
    <property type="match status" value="1"/>
</dbReference>
<dbReference type="OrthoDB" id="9806880at2"/>
<keyword evidence="2" id="KW-0444">Lipid biosynthesis</keyword>
<reference evidence="7 8" key="1">
    <citation type="submission" date="2018-09" db="EMBL/GenBank/DDBJ databases">
        <title>Marinorhizobium profundi gen. nov., sp. nov., isolated from a deep-sea sediment sample from the New Britain Trench and proposal of Marinorhizobiaceae fam. nov. in the order Rhizobiales of the class Alphaproteobacteria.</title>
        <authorList>
            <person name="Cao J."/>
        </authorList>
    </citation>
    <scope>NUCLEOTIDE SEQUENCE [LARGE SCALE GENOMIC DNA]</scope>
    <source>
        <strain evidence="7 8">WS11</strain>
    </source>
</reference>
<keyword evidence="5 7" id="KW-0012">Acyltransferase</keyword>
<dbReference type="SUPFAM" id="SSF69593">
    <property type="entry name" value="Glycerol-3-phosphate (1)-acyltransferase"/>
    <property type="match status" value="1"/>
</dbReference>
<dbReference type="Pfam" id="PF01553">
    <property type="entry name" value="Acyltransferase"/>
    <property type="match status" value="1"/>
</dbReference>
<keyword evidence="3 7" id="KW-0808">Transferase</keyword>
<dbReference type="KEGG" id="abaw:D5400_00245"/>
<comment type="pathway">
    <text evidence="1">Lipid metabolism.</text>
</comment>
<evidence type="ECO:0000313" key="7">
    <source>
        <dbReference type="EMBL" id="AZN69904.1"/>
    </source>
</evidence>
<sequence>MIGWLRLVYVALAFLAITAVLLPPHLFALWRDQPLARRIPRLWHQLMCPVLGLKVTTRGTQHSNGPLMLISNHVSWLDIIALGSVADVAFIAKSEVKDWPVFGRLARWQRSIFVERNQRRSTGEQVSAITERLERGEIVVLFAEGTTSDGNRVLEFKSSLLGVARQAGEDAHAGVVLQPVSIAYNRIQGLPMGRRHRFLAAWPGDVELLPHLLAVLREGAIDVEICFGRPSEVFDARDRKVVSRALREEVETMLAEALRR</sequence>
<accession>A0A3Q8XKV6</accession>
<dbReference type="PANTHER" id="PTHR10434">
    <property type="entry name" value="1-ACYL-SN-GLYCEROL-3-PHOSPHATE ACYLTRANSFERASE"/>
    <property type="match status" value="1"/>
</dbReference>
<dbReference type="GO" id="GO:0003841">
    <property type="term" value="F:1-acylglycerol-3-phosphate O-acyltransferase activity"/>
    <property type="evidence" value="ECO:0007669"/>
    <property type="project" value="TreeGrafter"/>
</dbReference>
<evidence type="ECO:0000256" key="5">
    <source>
        <dbReference type="ARBA" id="ARBA00023315"/>
    </source>
</evidence>
<gene>
    <name evidence="7" type="ORF">D5400_00245</name>
</gene>
<evidence type="ECO:0000259" key="6">
    <source>
        <dbReference type="SMART" id="SM00563"/>
    </source>
</evidence>
<dbReference type="EMBL" id="CP032509">
    <property type="protein sequence ID" value="AZN69904.1"/>
    <property type="molecule type" value="Genomic_DNA"/>
</dbReference>
<keyword evidence="4" id="KW-0443">Lipid metabolism</keyword>
<dbReference type="RefSeq" id="WP_126006526.1">
    <property type="nucleotide sequence ID" value="NZ_CP032509.1"/>
</dbReference>
<evidence type="ECO:0000313" key="8">
    <source>
        <dbReference type="Proteomes" id="UP000268192"/>
    </source>
</evidence>
<evidence type="ECO:0000256" key="4">
    <source>
        <dbReference type="ARBA" id="ARBA00023098"/>
    </source>
</evidence>
<protein>
    <submittedName>
        <fullName evidence="7">1-acyl-sn-glycerol-3-phosphate acyltransferase</fullName>
    </submittedName>
</protein>
<dbReference type="AlphaFoldDB" id="A0A3Q8XKV6"/>
<evidence type="ECO:0000256" key="2">
    <source>
        <dbReference type="ARBA" id="ARBA00022516"/>
    </source>
</evidence>
<dbReference type="CDD" id="cd07989">
    <property type="entry name" value="LPLAT_AGPAT-like"/>
    <property type="match status" value="1"/>
</dbReference>